<dbReference type="Proteomes" id="UP000281343">
    <property type="component" value="Unassembled WGS sequence"/>
</dbReference>
<evidence type="ECO:0000313" key="8">
    <source>
        <dbReference type="Proteomes" id="UP000281343"/>
    </source>
</evidence>
<dbReference type="Gene3D" id="3.40.50.2300">
    <property type="match status" value="1"/>
</dbReference>
<keyword evidence="3" id="KW-0804">Transcription</keyword>
<dbReference type="Pfam" id="PF00196">
    <property type="entry name" value="GerE"/>
    <property type="match status" value="1"/>
</dbReference>
<dbReference type="InterPro" id="IPR000792">
    <property type="entry name" value="Tscrpt_reg_LuxR_C"/>
</dbReference>
<evidence type="ECO:0000256" key="1">
    <source>
        <dbReference type="ARBA" id="ARBA00023015"/>
    </source>
</evidence>
<dbReference type="SUPFAM" id="SSF52172">
    <property type="entry name" value="CheY-like"/>
    <property type="match status" value="1"/>
</dbReference>
<evidence type="ECO:0000256" key="4">
    <source>
        <dbReference type="PROSITE-ProRule" id="PRU00169"/>
    </source>
</evidence>
<comment type="caution">
    <text evidence="7">The sequence shown here is derived from an EMBL/GenBank/DDBJ whole genome shotgun (WGS) entry which is preliminary data.</text>
</comment>
<reference evidence="7 8" key="1">
    <citation type="submission" date="2018-10" db="EMBL/GenBank/DDBJ databases">
        <authorList>
            <person name="Jung H.S."/>
            <person name="Jeon C.O."/>
        </authorList>
    </citation>
    <scope>NUCLEOTIDE SEQUENCE [LARGE SCALE GENOMIC DNA]</scope>
    <source>
        <strain evidence="7 8">MA-7-27</strain>
    </source>
</reference>
<name>A0A3L9Y6W8_9RHOB</name>
<feature type="domain" description="HTH luxR-type" evidence="5">
    <location>
        <begin position="165"/>
        <end position="230"/>
    </location>
</feature>
<feature type="modified residue" description="4-aspartylphosphate" evidence="4">
    <location>
        <position position="88"/>
    </location>
</feature>
<dbReference type="InterPro" id="IPR016032">
    <property type="entry name" value="Sig_transdc_resp-reg_C-effctor"/>
</dbReference>
<evidence type="ECO:0000259" key="5">
    <source>
        <dbReference type="PROSITE" id="PS50043"/>
    </source>
</evidence>
<evidence type="ECO:0000259" key="6">
    <source>
        <dbReference type="PROSITE" id="PS50110"/>
    </source>
</evidence>
<dbReference type="CDD" id="cd06170">
    <property type="entry name" value="LuxR_C_like"/>
    <property type="match status" value="1"/>
</dbReference>
<dbReference type="GO" id="GO:0000160">
    <property type="term" value="P:phosphorelay signal transduction system"/>
    <property type="evidence" value="ECO:0007669"/>
    <property type="project" value="InterPro"/>
</dbReference>
<dbReference type="PANTHER" id="PTHR44688:SF16">
    <property type="entry name" value="DNA-BINDING TRANSCRIPTIONAL ACTIVATOR DEVR_DOSR"/>
    <property type="match status" value="1"/>
</dbReference>
<dbReference type="GO" id="GO:0003677">
    <property type="term" value="F:DNA binding"/>
    <property type="evidence" value="ECO:0007669"/>
    <property type="project" value="UniProtKB-KW"/>
</dbReference>
<dbReference type="InterPro" id="IPR011006">
    <property type="entry name" value="CheY-like_superfamily"/>
</dbReference>
<feature type="domain" description="Response regulatory" evidence="6">
    <location>
        <begin position="37"/>
        <end position="151"/>
    </location>
</feature>
<sequence>MPVGSPILFFRFFFGKDYMDGHILLDSMENSRASDRRVLVVESEPALACEITTHLSRIGGVGEVCSVERLNQARESIGDGDFDLVIFDPIILDDPVVDGEWVLDSPKLSCVFFSSLDTARLALARTRIGVAGVVQRAEGVPALCQYVEDVFHGRTAGKVPMDSKKRTRRVILSRQERRAVYSLGQGYTLKETAGRMKINPKTVETYKSRALTKLGISSRAELIGLVAFGRFPDP</sequence>
<keyword evidence="2 7" id="KW-0238">DNA-binding</keyword>
<dbReference type="InterPro" id="IPR001789">
    <property type="entry name" value="Sig_transdc_resp-reg_receiver"/>
</dbReference>
<evidence type="ECO:0000313" key="7">
    <source>
        <dbReference type="EMBL" id="RMA44162.1"/>
    </source>
</evidence>
<proteinExistence type="predicted"/>
<evidence type="ECO:0000256" key="2">
    <source>
        <dbReference type="ARBA" id="ARBA00023125"/>
    </source>
</evidence>
<dbReference type="InterPro" id="IPR036388">
    <property type="entry name" value="WH-like_DNA-bd_sf"/>
</dbReference>
<dbReference type="PRINTS" id="PR00038">
    <property type="entry name" value="HTHLUXR"/>
</dbReference>
<dbReference type="PANTHER" id="PTHR44688">
    <property type="entry name" value="DNA-BINDING TRANSCRIPTIONAL ACTIVATOR DEVR_DOSR"/>
    <property type="match status" value="1"/>
</dbReference>
<evidence type="ECO:0000256" key="3">
    <source>
        <dbReference type="ARBA" id="ARBA00023163"/>
    </source>
</evidence>
<keyword evidence="1" id="KW-0805">Transcription regulation</keyword>
<dbReference type="AlphaFoldDB" id="A0A3L9Y6W8"/>
<dbReference type="PROSITE" id="PS50043">
    <property type="entry name" value="HTH_LUXR_2"/>
    <property type="match status" value="1"/>
</dbReference>
<keyword evidence="4" id="KW-0597">Phosphoprotein</keyword>
<dbReference type="PROSITE" id="PS50110">
    <property type="entry name" value="RESPONSE_REGULATORY"/>
    <property type="match status" value="1"/>
</dbReference>
<dbReference type="SUPFAM" id="SSF46894">
    <property type="entry name" value="C-terminal effector domain of the bipartite response regulators"/>
    <property type="match status" value="1"/>
</dbReference>
<accession>A0A3L9Y6W8</accession>
<dbReference type="Gene3D" id="1.10.10.10">
    <property type="entry name" value="Winged helix-like DNA-binding domain superfamily/Winged helix DNA-binding domain"/>
    <property type="match status" value="1"/>
</dbReference>
<organism evidence="7 8">
    <name type="scientific">Rhodophyticola porphyridii</name>
    <dbReference type="NCBI Taxonomy" id="1852017"/>
    <lineage>
        <taxon>Bacteria</taxon>
        <taxon>Pseudomonadati</taxon>
        <taxon>Pseudomonadota</taxon>
        <taxon>Alphaproteobacteria</taxon>
        <taxon>Rhodobacterales</taxon>
        <taxon>Roseobacteraceae</taxon>
        <taxon>Rhodophyticola</taxon>
    </lineage>
</organism>
<gene>
    <name evidence="7" type="ORF">D9R08_04505</name>
</gene>
<dbReference type="SMART" id="SM00421">
    <property type="entry name" value="HTH_LUXR"/>
    <property type="match status" value="1"/>
</dbReference>
<dbReference type="GO" id="GO:0006355">
    <property type="term" value="P:regulation of DNA-templated transcription"/>
    <property type="evidence" value="ECO:0007669"/>
    <property type="project" value="InterPro"/>
</dbReference>
<protein>
    <submittedName>
        <fullName evidence="7">DNA-binding response regulator</fullName>
    </submittedName>
</protein>
<dbReference type="EMBL" id="RCNT01000001">
    <property type="protein sequence ID" value="RMA44162.1"/>
    <property type="molecule type" value="Genomic_DNA"/>
</dbReference>
<keyword evidence="8" id="KW-1185">Reference proteome</keyword>